<dbReference type="OrthoDB" id="9810913at2"/>
<dbReference type="InterPro" id="IPR015424">
    <property type="entry name" value="PyrdxlP-dep_Trfase"/>
</dbReference>
<dbReference type="Gene3D" id="3.40.640.10">
    <property type="entry name" value="Type I PLP-dependent aspartate aminotransferase-like (Major domain)"/>
    <property type="match status" value="1"/>
</dbReference>
<organism evidence="2 3">
    <name type="scientific">Prochlorothrix hollandica PCC 9006 = CALU 1027</name>
    <dbReference type="NCBI Taxonomy" id="317619"/>
    <lineage>
        <taxon>Bacteria</taxon>
        <taxon>Bacillati</taxon>
        <taxon>Cyanobacteriota</taxon>
        <taxon>Cyanophyceae</taxon>
        <taxon>Prochlorotrichales</taxon>
        <taxon>Prochlorotrichaceae</taxon>
        <taxon>Prochlorothrix</taxon>
    </lineage>
</organism>
<dbReference type="CDD" id="cd00616">
    <property type="entry name" value="AHBA_syn"/>
    <property type="match status" value="1"/>
</dbReference>
<dbReference type="AlphaFoldDB" id="A0A0M2PXK7"/>
<protein>
    <submittedName>
        <fullName evidence="2">Pyridoxal-5'-phosphate-dependent protein</fullName>
    </submittedName>
</protein>
<keyword evidence="3" id="KW-1185">Reference proteome</keyword>
<evidence type="ECO:0000256" key="1">
    <source>
        <dbReference type="RuleBase" id="RU004508"/>
    </source>
</evidence>
<accession>A0A0M2PXK7</accession>
<dbReference type="RefSeq" id="WP_016923275.1">
    <property type="nucleotide sequence ID" value="NZ_KB235937.1"/>
</dbReference>
<dbReference type="Gene3D" id="3.90.1150.10">
    <property type="entry name" value="Aspartate Aminotransferase, domain 1"/>
    <property type="match status" value="1"/>
</dbReference>
<dbReference type="SUPFAM" id="SSF53383">
    <property type="entry name" value="PLP-dependent transferases"/>
    <property type="match status" value="1"/>
</dbReference>
<dbReference type="Proteomes" id="UP000034681">
    <property type="component" value="Unassembled WGS sequence"/>
</dbReference>
<gene>
    <name evidence="2" type="ORF">PROH_15205</name>
</gene>
<dbReference type="PANTHER" id="PTHR30244:SF34">
    <property type="entry name" value="DTDP-4-AMINO-4,6-DIDEOXYGALACTOSE TRANSAMINASE"/>
    <property type="match status" value="1"/>
</dbReference>
<dbReference type="GO" id="GO:0000271">
    <property type="term" value="P:polysaccharide biosynthetic process"/>
    <property type="evidence" value="ECO:0007669"/>
    <property type="project" value="TreeGrafter"/>
</dbReference>
<dbReference type="InterPro" id="IPR000653">
    <property type="entry name" value="DegT/StrS_aminotransferase"/>
</dbReference>
<dbReference type="PANTHER" id="PTHR30244">
    <property type="entry name" value="TRANSAMINASE"/>
    <property type="match status" value="1"/>
</dbReference>
<proteinExistence type="inferred from homology"/>
<dbReference type="Pfam" id="PF01041">
    <property type="entry name" value="DegT_DnrJ_EryC1"/>
    <property type="match status" value="1"/>
</dbReference>
<dbReference type="EMBL" id="AJTX02000006">
    <property type="protein sequence ID" value="KKI99121.1"/>
    <property type="molecule type" value="Genomic_DNA"/>
</dbReference>
<sequence>MNLSNQQKLALFGGSKFIQTNFKRYNSIGIEEVNAAKQVIESGVLSQFLGTWHEDFYGGPKVQEFERACESYFEVSHAITVNSWTSGLIAAVGALSIEPGDEVIVSPWTMCASATAILHWNAIPVFADIEPETFTLDPKSVEENITPYTKAIMAVDIFGHSADMDALMAISRKYNLKIISDSAQAPGAMYKGKYAGTVAHIGGYSLNYHKHIHTGEGGILVTNDYELAERMRLIRNHAEAVVQDKAVTNLTNMIGYNFRLGEIECAIGIEQLKKLATLVKSRQQLADRLSLGLQGLAGLRVPIVKSDCTHAYYVYPLVIDVNLLGVNRDKIWEALQAEGVPVTRYYQNLHLLPMYQQKIAYGSQGFPWTSEICHREVNYDRGICPVAEELNDTSYLSIGMCAYDLTNNDIDSILGAFKKVWNSLDTLRTHD</sequence>
<dbReference type="GO" id="GO:0008483">
    <property type="term" value="F:transaminase activity"/>
    <property type="evidence" value="ECO:0007669"/>
    <property type="project" value="TreeGrafter"/>
</dbReference>
<dbReference type="GO" id="GO:0030170">
    <property type="term" value="F:pyridoxal phosphate binding"/>
    <property type="evidence" value="ECO:0007669"/>
    <property type="project" value="TreeGrafter"/>
</dbReference>
<dbReference type="InterPro" id="IPR015421">
    <property type="entry name" value="PyrdxlP-dep_Trfase_major"/>
</dbReference>
<comment type="similarity">
    <text evidence="1">Belongs to the DegT/DnrJ/EryC1 family.</text>
</comment>
<evidence type="ECO:0000313" key="2">
    <source>
        <dbReference type="EMBL" id="KKI99121.1"/>
    </source>
</evidence>
<keyword evidence="1" id="KW-0663">Pyridoxal phosphate</keyword>
<reference evidence="2" key="1">
    <citation type="submission" date="2012-04" db="EMBL/GenBank/DDBJ databases">
        <authorList>
            <person name="Borisov I.G."/>
            <person name="Ivanikova N.V."/>
            <person name="Pinevich A.V."/>
        </authorList>
    </citation>
    <scope>NUCLEOTIDE SEQUENCE [LARGE SCALE GENOMIC DNA]</scope>
    <source>
        <strain evidence="2">CALU 1027</strain>
    </source>
</reference>
<comment type="caution">
    <text evidence="2">The sequence shown here is derived from an EMBL/GenBank/DDBJ whole genome shotgun (WGS) entry which is preliminary data.</text>
</comment>
<dbReference type="InterPro" id="IPR015422">
    <property type="entry name" value="PyrdxlP-dep_Trfase_small"/>
</dbReference>
<dbReference type="STRING" id="317619.GCA_000332315_02214"/>
<evidence type="ECO:0000313" key="3">
    <source>
        <dbReference type="Proteomes" id="UP000034681"/>
    </source>
</evidence>
<name>A0A0M2PXK7_PROHO</name>